<dbReference type="SUPFAM" id="SSF54211">
    <property type="entry name" value="Ribosomal protein S5 domain 2-like"/>
    <property type="match status" value="1"/>
</dbReference>
<comment type="catalytic activity">
    <reaction evidence="6">
        <text>Endonucleolytic cleavage of RNA, removing 5'-extranucleotides from tRNA precursor.</text>
        <dbReference type="EC" id="3.1.26.5"/>
    </reaction>
</comment>
<sequence>MNFVNAQGIKKDSDFRQVYKKGKSFANRLLVMYVLENNLGINRVGFSVSKKVGKSVVRNNVRRLIRENFRLISKDEKIKIGYDIVFISRVAAKDSNFDSIKKSMINLFKKANIIKR</sequence>
<protein>
    <recommendedName>
        <fullName evidence="6 7">Ribonuclease P protein component</fullName>
        <shortName evidence="6">RNase P protein</shortName>
        <shortName evidence="6">RNaseP protein</shortName>
        <ecNumber evidence="6 7">3.1.26.5</ecNumber>
    </recommendedName>
    <alternativeName>
        <fullName evidence="6">Protein C5</fullName>
    </alternativeName>
</protein>
<dbReference type="NCBIfam" id="TIGR00188">
    <property type="entry name" value="rnpA"/>
    <property type="match status" value="1"/>
</dbReference>
<keyword evidence="2 6" id="KW-0540">Nuclease</keyword>
<reference evidence="9" key="1">
    <citation type="submission" date="2016-11" db="EMBL/GenBank/DDBJ databases">
        <authorList>
            <person name="Varghese N."/>
            <person name="Submissions S."/>
        </authorList>
    </citation>
    <scope>NUCLEOTIDE SEQUENCE [LARGE SCALE GENOMIC DNA]</scope>
    <source>
        <strain evidence="9">DSM 15285</strain>
    </source>
</reference>
<dbReference type="EC" id="3.1.26.5" evidence="6 7"/>
<dbReference type="HAMAP" id="MF_00227">
    <property type="entry name" value="RNase_P"/>
    <property type="match status" value="1"/>
</dbReference>
<dbReference type="GO" id="GO:0030677">
    <property type="term" value="C:ribonuclease P complex"/>
    <property type="evidence" value="ECO:0007669"/>
    <property type="project" value="TreeGrafter"/>
</dbReference>
<evidence type="ECO:0000256" key="6">
    <source>
        <dbReference type="HAMAP-Rule" id="MF_00227"/>
    </source>
</evidence>
<comment type="similarity">
    <text evidence="6">Belongs to the RnpA family.</text>
</comment>
<dbReference type="Proteomes" id="UP000242520">
    <property type="component" value="Unassembled WGS sequence"/>
</dbReference>
<dbReference type="AlphaFoldDB" id="A0A1M5RW27"/>
<proteinExistence type="inferred from homology"/>
<evidence type="ECO:0000256" key="5">
    <source>
        <dbReference type="ARBA" id="ARBA00022884"/>
    </source>
</evidence>
<evidence type="ECO:0000313" key="9">
    <source>
        <dbReference type="Proteomes" id="UP000242520"/>
    </source>
</evidence>
<dbReference type="EMBL" id="FQXH01000015">
    <property type="protein sequence ID" value="SHH30527.1"/>
    <property type="molecule type" value="Genomic_DNA"/>
</dbReference>
<dbReference type="STRING" id="1123350.SAMN02744040_01539"/>
<keyword evidence="4 6" id="KW-0378">Hydrolase</keyword>
<keyword evidence="1 6" id="KW-0819">tRNA processing</keyword>
<dbReference type="RefSeq" id="WP_072725242.1">
    <property type="nucleotide sequence ID" value="NZ_FQXH01000015.1"/>
</dbReference>
<keyword evidence="5 6" id="KW-0694">RNA-binding</keyword>
<accession>A0A1M5RW27</accession>
<organism evidence="8 9">
    <name type="scientific">Tepidibacter thalassicus DSM 15285</name>
    <dbReference type="NCBI Taxonomy" id="1123350"/>
    <lineage>
        <taxon>Bacteria</taxon>
        <taxon>Bacillati</taxon>
        <taxon>Bacillota</taxon>
        <taxon>Clostridia</taxon>
        <taxon>Peptostreptococcales</taxon>
        <taxon>Peptostreptococcaceae</taxon>
        <taxon>Tepidibacter</taxon>
    </lineage>
</organism>
<dbReference type="GO" id="GO:0004526">
    <property type="term" value="F:ribonuclease P activity"/>
    <property type="evidence" value="ECO:0007669"/>
    <property type="project" value="UniProtKB-UniRule"/>
</dbReference>
<dbReference type="Gene3D" id="3.30.230.10">
    <property type="match status" value="1"/>
</dbReference>
<name>A0A1M5RW27_9FIRM</name>
<evidence type="ECO:0000256" key="2">
    <source>
        <dbReference type="ARBA" id="ARBA00022722"/>
    </source>
</evidence>
<dbReference type="InterPro" id="IPR020568">
    <property type="entry name" value="Ribosomal_Su5_D2-typ_SF"/>
</dbReference>
<dbReference type="GO" id="GO:0000049">
    <property type="term" value="F:tRNA binding"/>
    <property type="evidence" value="ECO:0007669"/>
    <property type="project" value="UniProtKB-UniRule"/>
</dbReference>
<keyword evidence="3 6" id="KW-0255">Endonuclease</keyword>
<evidence type="ECO:0000256" key="1">
    <source>
        <dbReference type="ARBA" id="ARBA00022694"/>
    </source>
</evidence>
<dbReference type="InterPro" id="IPR000100">
    <property type="entry name" value="RNase_P"/>
</dbReference>
<comment type="subunit">
    <text evidence="6">Consists of a catalytic RNA component (M1 or rnpB) and a protein subunit.</text>
</comment>
<dbReference type="PANTHER" id="PTHR33992:SF1">
    <property type="entry name" value="RIBONUCLEASE P PROTEIN COMPONENT"/>
    <property type="match status" value="1"/>
</dbReference>
<evidence type="ECO:0000256" key="4">
    <source>
        <dbReference type="ARBA" id="ARBA00022801"/>
    </source>
</evidence>
<dbReference type="InterPro" id="IPR014721">
    <property type="entry name" value="Ribsml_uS5_D2-typ_fold_subgr"/>
</dbReference>
<dbReference type="GO" id="GO:0001682">
    <property type="term" value="P:tRNA 5'-leader removal"/>
    <property type="evidence" value="ECO:0007669"/>
    <property type="project" value="UniProtKB-UniRule"/>
</dbReference>
<gene>
    <name evidence="6" type="primary">rnpA</name>
    <name evidence="8" type="ORF">SAMN02744040_01539</name>
</gene>
<dbReference type="PANTHER" id="PTHR33992">
    <property type="entry name" value="RIBONUCLEASE P PROTEIN COMPONENT"/>
    <property type="match status" value="1"/>
</dbReference>
<evidence type="ECO:0000313" key="8">
    <source>
        <dbReference type="EMBL" id="SHH30527.1"/>
    </source>
</evidence>
<dbReference type="GO" id="GO:0042781">
    <property type="term" value="F:3'-tRNA processing endoribonuclease activity"/>
    <property type="evidence" value="ECO:0007669"/>
    <property type="project" value="TreeGrafter"/>
</dbReference>
<keyword evidence="9" id="KW-1185">Reference proteome</keyword>
<dbReference type="Pfam" id="PF00825">
    <property type="entry name" value="Ribonuclease_P"/>
    <property type="match status" value="1"/>
</dbReference>
<evidence type="ECO:0000256" key="7">
    <source>
        <dbReference type="NCBIfam" id="TIGR00188"/>
    </source>
</evidence>
<evidence type="ECO:0000256" key="3">
    <source>
        <dbReference type="ARBA" id="ARBA00022759"/>
    </source>
</evidence>
<comment type="function">
    <text evidence="6">RNaseP catalyzes the removal of the 5'-leader sequence from pre-tRNA to produce the mature 5'-terminus. It can also cleave other RNA substrates such as 4.5S RNA. The protein component plays an auxiliary but essential role in vivo by binding to the 5'-leader sequence and broadening the substrate specificity of the ribozyme.</text>
</comment>
<dbReference type="OrthoDB" id="9810867at2"/>